<keyword evidence="6 9" id="KW-0460">Magnesium</keyword>
<dbReference type="GO" id="GO:0000287">
    <property type="term" value="F:magnesium ion binding"/>
    <property type="evidence" value="ECO:0007669"/>
    <property type="project" value="InterPro"/>
</dbReference>
<dbReference type="InterPro" id="IPR012110">
    <property type="entry name" value="PDC/IPDC-like"/>
</dbReference>
<dbReference type="KEGG" id="scor:J3U87_25355"/>
<evidence type="ECO:0000256" key="4">
    <source>
        <dbReference type="ARBA" id="ARBA00022723"/>
    </source>
</evidence>
<dbReference type="PIRSF" id="PIRSF036565">
    <property type="entry name" value="Pyruvt_ip_decrb"/>
    <property type="match status" value="1"/>
</dbReference>
<dbReference type="InterPro" id="IPR029061">
    <property type="entry name" value="THDP-binding"/>
</dbReference>
<dbReference type="Pfam" id="PF02776">
    <property type="entry name" value="TPP_enzyme_N"/>
    <property type="match status" value="1"/>
</dbReference>
<feature type="domain" description="Thiamine pyrophosphate enzyme TPP-binding" evidence="12">
    <location>
        <begin position="394"/>
        <end position="518"/>
    </location>
</feature>
<evidence type="ECO:0000256" key="8">
    <source>
        <dbReference type="ARBA" id="ARBA00023239"/>
    </source>
</evidence>
<dbReference type="PANTHER" id="PTHR43452:SF30">
    <property type="entry name" value="PYRUVATE DECARBOXYLASE ISOZYME 1-RELATED"/>
    <property type="match status" value="1"/>
</dbReference>
<accession>A0A8A4TQX3</accession>
<dbReference type="InterPro" id="IPR012000">
    <property type="entry name" value="Thiamin_PyroP_enz_cen_dom"/>
</dbReference>
<evidence type="ECO:0000313" key="14">
    <source>
        <dbReference type="EMBL" id="QTD48925.1"/>
    </source>
</evidence>
<evidence type="ECO:0000256" key="2">
    <source>
        <dbReference type="ARBA" id="ARBA00001964"/>
    </source>
</evidence>
<dbReference type="SUPFAM" id="SSF52518">
    <property type="entry name" value="Thiamin diphosphate-binding fold (THDP-binding)"/>
    <property type="match status" value="2"/>
</dbReference>
<dbReference type="Pfam" id="PF02775">
    <property type="entry name" value="TPP_enzyme_C"/>
    <property type="match status" value="1"/>
</dbReference>
<dbReference type="EMBL" id="CP071793">
    <property type="protein sequence ID" value="QTD48925.1"/>
    <property type="molecule type" value="Genomic_DNA"/>
</dbReference>
<keyword evidence="15" id="KW-1185">Reference proteome</keyword>
<evidence type="ECO:0000259" key="11">
    <source>
        <dbReference type="Pfam" id="PF00205"/>
    </source>
</evidence>
<sequence>MSSETLAGYLFNRLKQHGVIHTFGIPGDFALPLYRAQQDAGVDTVVCSHEPNALFAADAYARLRGLGVAVATYGPGALNMVNPMAMAYAEHSPVLLISAAPGVGQRHMAQIHHLVKTHESQLKILREVTAAAAVLDNPSTARDDIDRVLGTILSEHRSGYLEIPSDMTFAPLPERPATPSPVVQAVTGPSAAGLNEAAREIVDLVRAARSAVVMVGVGLRRSQVAREVIRLVEAWQVPVVSSVMGKSVFPERHPLFRGVFMGDLGDPEARRIVADADCVVKIGVIDSDVNNGFGTAEIPPECCISLCKHGVWVRHHHYPEHYIADVMGALVSECAERDVAPIAPAIQAKPVRPAGDVATLASLGEELQALLDGGTQVLADVGESWFLGLELKVDTFMAPGFYASMGFAVPGALGAGLADPDKRPVVLTGDGSFQMTGNDLAVMKARGLRPVIIVLNNSYYELLEVIDGPRDYFALPSWDYVGIAEAQGCAGQRVERVGELREALARAWDASEPFLIEVVISRQDHAPMMERIRQFFEEKAKSQG</sequence>
<dbReference type="Gene3D" id="3.40.50.1220">
    <property type="entry name" value="TPP-binding domain"/>
    <property type="match status" value="1"/>
</dbReference>
<dbReference type="InterPro" id="IPR000399">
    <property type="entry name" value="TPP-bd_CS"/>
</dbReference>
<dbReference type="InterPro" id="IPR012001">
    <property type="entry name" value="Thiamin_PyroP_enz_TPP-bd_dom"/>
</dbReference>
<dbReference type="SUPFAM" id="SSF52467">
    <property type="entry name" value="DHS-like NAD/FAD-binding domain"/>
    <property type="match status" value="1"/>
</dbReference>
<dbReference type="InterPro" id="IPR047213">
    <property type="entry name" value="TPP_PYR_PDC_IPDC-like"/>
</dbReference>
<keyword evidence="4 9" id="KW-0479">Metal-binding</keyword>
<protein>
    <submittedName>
        <fullName evidence="14">Alpha-keto acid decarboxylase family protein</fullName>
    </submittedName>
</protein>
<dbReference type="PROSITE" id="PS00187">
    <property type="entry name" value="TPP_ENZYMES"/>
    <property type="match status" value="1"/>
</dbReference>
<dbReference type="CDD" id="cd07038">
    <property type="entry name" value="TPP_PYR_PDC_IPDC_like"/>
    <property type="match status" value="1"/>
</dbReference>
<name>A0A8A4TQX3_SULCO</name>
<dbReference type="RefSeq" id="WP_237378573.1">
    <property type="nucleotide sequence ID" value="NZ_CP071793.1"/>
</dbReference>
<dbReference type="GO" id="GO:0004737">
    <property type="term" value="F:pyruvate decarboxylase activity"/>
    <property type="evidence" value="ECO:0007669"/>
    <property type="project" value="TreeGrafter"/>
</dbReference>
<comment type="similarity">
    <text evidence="3 10">Belongs to the TPP enzyme family.</text>
</comment>
<evidence type="ECO:0000256" key="5">
    <source>
        <dbReference type="ARBA" id="ARBA00022793"/>
    </source>
</evidence>
<evidence type="ECO:0000256" key="3">
    <source>
        <dbReference type="ARBA" id="ARBA00007812"/>
    </source>
</evidence>
<reference evidence="14" key="1">
    <citation type="submission" date="2021-03" db="EMBL/GenBank/DDBJ databases">
        <title>Acanthopleuribacteraceae sp. M133.</title>
        <authorList>
            <person name="Wang G."/>
        </authorList>
    </citation>
    <scope>NUCLEOTIDE SEQUENCE</scope>
    <source>
        <strain evidence="14">M133</strain>
    </source>
</reference>
<evidence type="ECO:0000256" key="9">
    <source>
        <dbReference type="PIRSR" id="PIRSR036565-2"/>
    </source>
</evidence>
<keyword evidence="5" id="KW-0210">Decarboxylase</keyword>
<evidence type="ECO:0000313" key="15">
    <source>
        <dbReference type="Proteomes" id="UP000663929"/>
    </source>
</evidence>
<dbReference type="Pfam" id="PF00205">
    <property type="entry name" value="TPP_enzyme_M"/>
    <property type="match status" value="1"/>
</dbReference>
<dbReference type="Proteomes" id="UP000663929">
    <property type="component" value="Chromosome"/>
</dbReference>
<dbReference type="Gene3D" id="3.40.50.970">
    <property type="match status" value="2"/>
</dbReference>
<proteinExistence type="inferred from homology"/>
<comment type="cofactor">
    <cofactor evidence="9">
        <name>Mg(2+)</name>
        <dbReference type="ChEBI" id="CHEBI:18420"/>
    </cofactor>
    <text evidence="9">Binds 1 Mg(2+) per subunit.</text>
</comment>
<dbReference type="InterPro" id="IPR011766">
    <property type="entry name" value="TPP_enzyme_TPP-bd"/>
</dbReference>
<organism evidence="14 15">
    <name type="scientific">Sulfidibacter corallicola</name>
    <dbReference type="NCBI Taxonomy" id="2818388"/>
    <lineage>
        <taxon>Bacteria</taxon>
        <taxon>Pseudomonadati</taxon>
        <taxon>Acidobacteriota</taxon>
        <taxon>Holophagae</taxon>
        <taxon>Acanthopleuribacterales</taxon>
        <taxon>Acanthopleuribacteraceae</taxon>
        <taxon>Sulfidibacter</taxon>
    </lineage>
</organism>
<comment type="cofactor">
    <cofactor evidence="1">
        <name>a metal cation</name>
        <dbReference type="ChEBI" id="CHEBI:25213"/>
    </cofactor>
</comment>
<dbReference type="GO" id="GO:0000949">
    <property type="term" value="P:aromatic amino acid family catabolic process to alcohol via Ehrlich pathway"/>
    <property type="evidence" value="ECO:0007669"/>
    <property type="project" value="TreeGrafter"/>
</dbReference>
<keyword evidence="7 10" id="KW-0786">Thiamine pyrophosphate</keyword>
<feature type="domain" description="Thiamine pyrophosphate enzyme N-terminal TPP-binding" evidence="13">
    <location>
        <begin position="5"/>
        <end position="112"/>
    </location>
</feature>
<evidence type="ECO:0000256" key="6">
    <source>
        <dbReference type="ARBA" id="ARBA00022842"/>
    </source>
</evidence>
<dbReference type="InterPro" id="IPR029035">
    <property type="entry name" value="DHS-like_NAD/FAD-binding_dom"/>
</dbReference>
<dbReference type="PANTHER" id="PTHR43452">
    <property type="entry name" value="PYRUVATE DECARBOXYLASE"/>
    <property type="match status" value="1"/>
</dbReference>
<dbReference type="GO" id="GO:0005829">
    <property type="term" value="C:cytosol"/>
    <property type="evidence" value="ECO:0007669"/>
    <property type="project" value="TreeGrafter"/>
</dbReference>
<gene>
    <name evidence="14" type="ORF">J3U87_25355</name>
</gene>
<dbReference type="GO" id="GO:0030976">
    <property type="term" value="F:thiamine pyrophosphate binding"/>
    <property type="evidence" value="ECO:0007669"/>
    <property type="project" value="InterPro"/>
</dbReference>
<comment type="cofactor">
    <cofactor evidence="2">
        <name>thiamine diphosphate</name>
        <dbReference type="ChEBI" id="CHEBI:58937"/>
    </cofactor>
</comment>
<feature type="binding site" evidence="9">
    <location>
        <position position="430"/>
    </location>
    <ligand>
        <name>Mg(2+)</name>
        <dbReference type="ChEBI" id="CHEBI:18420"/>
    </ligand>
</feature>
<evidence type="ECO:0000256" key="10">
    <source>
        <dbReference type="RuleBase" id="RU362132"/>
    </source>
</evidence>
<feature type="domain" description="Thiamine pyrophosphate enzyme central" evidence="11">
    <location>
        <begin position="199"/>
        <end position="292"/>
    </location>
</feature>
<feature type="binding site" evidence="9">
    <location>
        <position position="457"/>
    </location>
    <ligand>
        <name>Mg(2+)</name>
        <dbReference type="ChEBI" id="CHEBI:18420"/>
    </ligand>
</feature>
<keyword evidence="8" id="KW-0456">Lyase</keyword>
<evidence type="ECO:0000259" key="12">
    <source>
        <dbReference type="Pfam" id="PF02775"/>
    </source>
</evidence>
<dbReference type="AlphaFoldDB" id="A0A8A4TQX3"/>
<evidence type="ECO:0000256" key="7">
    <source>
        <dbReference type="ARBA" id="ARBA00023052"/>
    </source>
</evidence>
<evidence type="ECO:0000259" key="13">
    <source>
        <dbReference type="Pfam" id="PF02776"/>
    </source>
</evidence>
<evidence type="ECO:0000256" key="1">
    <source>
        <dbReference type="ARBA" id="ARBA00001920"/>
    </source>
</evidence>